<keyword evidence="2" id="KW-1185">Reference proteome</keyword>
<sequence>VTLLDQTDSTDRFNIRASYIDSNTDKRFRRIGTWWLSDNGSGQSYTSEPLTHDLMKKYRNFQGRELILAMNNNWPFFGIKKLSNGTIVPDAGIDMHILNSLGERYNFTYKIQHPAD</sequence>
<name>A0AAV2QBL1_MEGNR</name>
<reference evidence="1 2" key="1">
    <citation type="submission" date="2024-05" db="EMBL/GenBank/DDBJ databases">
        <authorList>
            <person name="Wallberg A."/>
        </authorList>
    </citation>
    <scope>NUCLEOTIDE SEQUENCE [LARGE SCALE GENOMIC DNA]</scope>
</reference>
<protein>
    <submittedName>
        <fullName evidence="1">Uncharacterized protein</fullName>
    </submittedName>
</protein>
<feature type="non-terminal residue" evidence="1">
    <location>
        <position position="1"/>
    </location>
</feature>
<organism evidence="1 2">
    <name type="scientific">Meganyctiphanes norvegica</name>
    <name type="common">Northern krill</name>
    <name type="synonym">Thysanopoda norvegica</name>
    <dbReference type="NCBI Taxonomy" id="48144"/>
    <lineage>
        <taxon>Eukaryota</taxon>
        <taxon>Metazoa</taxon>
        <taxon>Ecdysozoa</taxon>
        <taxon>Arthropoda</taxon>
        <taxon>Crustacea</taxon>
        <taxon>Multicrustacea</taxon>
        <taxon>Malacostraca</taxon>
        <taxon>Eumalacostraca</taxon>
        <taxon>Eucarida</taxon>
        <taxon>Euphausiacea</taxon>
        <taxon>Euphausiidae</taxon>
        <taxon>Meganyctiphanes</taxon>
    </lineage>
</organism>
<dbReference type="Proteomes" id="UP001497623">
    <property type="component" value="Unassembled WGS sequence"/>
</dbReference>
<evidence type="ECO:0000313" key="2">
    <source>
        <dbReference type="Proteomes" id="UP001497623"/>
    </source>
</evidence>
<dbReference type="EMBL" id="CAXKWB010005095">
    <property type="protein sequence ID" value="CAL4076629.1"/>
    <property type="molecule type" value="Genomic_DNA"/>
</dbReference>
<dbReference type="AlphaFoldDB" id="A0AAV2QBL1"/>
<feature type="non-terminal residue" evidence="1">
    <location>
        <position position="116"/>
    </location>
</feature>
<accession>A0AAV2QBL1</accession>
<comment type="caution">
    <text evidence="1">The sequence shown here is derived from an EMBL/GenBank/DDBJ whole genome shotgun (WGS) entry which is preliminary data.</text>
</comment>
<evidence type="ECO:0000313" key="1">
    <source>
        <dbReference type="EMBL" id="CAL4076629.1"/>
    </source>
</evidence>
<proteinExistence type="predicted"/>
<gene>
    <name evidence="1" type="ORF">MNOR_LOCUS10201</name>
</gene>